<name>A0A971M610_9BACT</name>
<accession>A0A971M610</accession>
<dbReference type="AlphaFoldDB" id="A0A971M610"/>
<sequence>MTVQRKHTLGLAGTTVQLPCFFPSVSSVKTNLLPVDYVELLAASAYPLFLVSAYDIANSAPEHQERIDRATKQSRSEGSVVLLDSGNYESFWKGAPDWRAETFHKISSTFEYDIGFCFDNQVPPTTAKAICEDVVRGVLRDQERSSSTIVPIVHGPTDLLPEAAQMVAGQLYPVLLAVPERALGDDILARARSVRKIRQALDQLGFYCPLHLLGTGNPISIIAYSIAGADSFDGLEWCQTVVDHETAFLFHFQHWDFVRGQTDWGSHGTLPYIQSALMHNLDFYASFMRKLQESIGCCNPHGIMKAFLPGTRGEIILNSLEGV</sequence>
<dbReference type="InterPro" id="IPR036511">
    <property type="entry name" value="TGT-like_sf"/>
</dbReference>
<reference evidence="1" key="2">
    <citation type="submission" date="2020-01" db="EMBL/GenBank/DDBJ databases">
        <authorList>
            <person name="Campanaro S."/>
        </authorList>
    </citation>
    <scope>NUCLEOTIDE SEQUENCE</scope>
    <source>
        <strain evidence="1">AS06rmzACSIP_7</strain>
    </source>
</reference>
<evidence type="ECO:0000313" key="2">
    <source>
        <dbReference type="Proteomes" id="UP000777265"/>
    </source>
</evidence>
<dbReference type="Gene3D" id="3.20.20.105">
    <property type="entry name" value="Queuine tRNA-ribosyltransferase-like"/>
    <property type="match status" value="1"/>
</dbReference>
<reference evidence="1" key="1">
    <citation type="journal article" date="2020" name="Biotechnol. Biofuels">
        <title>New insights from the biogas microbiome by comprehensive genome-resolved metagenomics of nearly 1600 species originating from multiple anaerobic digesters.</title>
        <authorList>
            <person name="Campanaro S."/>
            <person name="Treu L."/>
            <person name="Rodriguez-R L.M."/>
            <person name="Kovalovszki A."/>
            <person name="Ziels R.M."/>
            <person name="Maus I."/>
            <person name="Zhu X."/>
            <person name="Kougias P.G."/>
            <person name="Basile A."/>
            <person name="Luo G."/>
            <person name="Schluter A."/>
            <person name="Konstantinidis K.T."/>
            <person name="Angelidaki I."/>
        </authorList>
    </citation>
    <scope>NUCLEOTIDE SEQUENCE</scope>
    <source>
        <strain evidence="1">AS06rmzACSIP_7</strain>
    </source>
</reference>
<evidence type="ECO:0000313" key="1">
    <source>
        <dbReference type="EMBL" id="NLW36480.1"/>
    </source>
</evidence>
<proteinExistence type="predicted"/>
<dbReference type="GO" id="GO:0006400">
    <property type="term" value="P:tRNA modification"/>
    <property type="evidence" value="ECO:0007669"/>
    <property type="project" value="InterPro"/>
</dbReference>
<dbReference type="Proteomes" id="UP000777265">
    <property type="component" value="Unassembled WGS sequence"/>
</dbReference>
<dbReference type="SUPFAM" id="SSF51713">
    <property type="entry name" value="tRNA-guanine transglycosylase"/>
    <property type="match status" value="1"/>
</dbReference>
<protein>
    <submittedName>
        <fullName evidence="1">Uncharacterized protein</fullName>
    </submittedName>
</protein>
<organism evidence="1 2">
    <name type="scientific">Syntrophorhabdus aromaticivorans</name>
    <dbReference type="NCBI Taxonomy" id="328301"/>
    <lineage>
        <taxon>Bacteria</taxon>
        <taxon>Pseudomonadati</taxon>
        <taxon>Thermodesulfobacteriota</taxon>
        <taxon>Syntrophorhabdia</taxon>
        <taxon>Syntrophorhabdales</taxon>
        <taxon>Syntrophorhabdaceae</taxon>
        <taxon>Syntrophorhabdus</taxon>
    </lineage>
</organism>
<dbReference type="EMBL" id="JAAYEE010000254">
    <property type="protein sequence ID" value="NLW36480.1"/>
    <property type="molecule type" value="Genomic_DNA"/>
</dbReference>
<comment type="caution">
    <text evidence="1">The sequence shown here is derived from an EMBL/GenBank/DDBJ whole genome shotgun (WGS) entry which is preliminary data.</text>
</comment>
<gene>
    <name evidence="1" type="ORF">GXY80_13550</name>
</gene>